<organism evidence="1 2">
    <name type="scientific">Methylobacterium iners</name>
    <dbReference type="NCBI Taxonomy" id="418707"/>
    <lineage>
        <taxon>Bacteria</taxon>
        <taxon>Pseudomonadati</taxon>
        <taxon>Pseudomonadota</taxon>
        <taxon>Alphaproteobacteria</taxon>
        <taxon>Hyphomicrobiales</taxon>
        <taxon>Methylobacteriaceae</taxon>
        <taxon>Methylobacterium</taxon>
    </lineage>
</organism>
<name>A0ABQ4RWK6_9HYPH</name>
<sequence length="334" mass="35814">MPPVLIQGSLSHPPPGPGIVGFTWPKPPPRAVYDLGRPPKMGGWEVKNGEIYAHFDALNGALHDTGRVLGIARQISGVTIRDIRARSVGRLINIRGMGACLKDSLIEDVRGDELLRGLINITGDSSGLVIRRATGRGLAPDPAAGQTPMQIGISISGTAHDILIEDVRFEQMGQRREAGKYWNSDGLTIEGEAYNITINRAVFLNCTDGGVDIKGRNITLGDLRAERCRRNFRFWSSITAARLTSITPSKSDPANAGTTAQVWVQGNNTTPPTIVIEHLMVRAEDATPILTIENGSAQVVVKSHDIQVPAGTPLVRGGAPGNRIEWGPQGAPKL</sequence>
<dbReference type="RefSeq" id="WP_238244172.1">
    <property type="nucleotide sequence ID" value="NZ_BPQP01000032.1"/>
</dbReference>
<reference evidence="1" key="2">
    <citation type="submission" date="2021-08" db="EMBL/GenBank/DDBJ databases">
        <authorList>
            <person name="Tani A."/>
            <person name="Ola A."/>
            <person name="Ogura Y."/>
            <person name="Katsura K."/>
            <person name="Hayashi T."/>
        </authorList>
    </citation>
    <scope>NUCLEOTIDE SEQUENCE</scope>
    <source>
        <strain evidence="1">DSM 19015</strain>
    </source>
</reference>
<keyword evidence="2" id="KW-1185">Reference proteome</keyword>
<protein>
    <recommendedName>
        <fullName evidence="3">Right handed beta helix domain-containing protein</fullName>
    </recommendedName>
</protein>
<dbReference type="EMBL" id="BPQP01000032">
    <property type="protein sequence ID" value="GJD95021.1"/>
    <property type="molecule type" value="Genomic_DNA"/>
</dbReference>
<dbReference type="Gene3D" id="2.160.20.10">
    <property type="entry name" value="Single-stranded right-handed beta-helix, Pectin lyase-like"/>
    <property type="match status" value="1"/>
</dbReference>
<proteinExistence type="predicted"/>
<gene>
    <name evidence="1" type="ORF">OCOJLMKI_2230</name>
</gene>
<comment type="caution">
    <text evidence="1">The sequence shown here is derived from an EMBL/GenBank/DDBJ whole genome shotgun (WGS) entry which is preliminary data.</text>
</comment>
<dbReference type="InterPro" id="IPR011050">
    <property type="entry name" value="Pectin_lyase_fold/virulence"/>
</dbReference>
<evidence type="ECO:0000313" key="1">
    <source>
        <dbReference type="EMBL" id="GJD95021.1"/>
    </source>
</evidence>
<dbReference type="SUPFAM" id="SSF51126">
    <property type="entry name" value="Pectin lyase-like"/>
    <property type="match status" value="1"/>
</dbReference>
<reference evidence="1" key="1">
    <citation type="journal article" date="2021" name="Front. Microbiol.">
        <title>Comprehensive Comparative Genomics and Phenotyping of Methylobacterium Species.</title>
        <authorList>
            <person name="Alessa O."/>
            <person name="Ogura Y."/>
            <person name="Fujitani Y."/>
            <person name="Takami H."/>
            <person name="Hayashi T."/>
            <person name="Sahin N."/>
            <person name="Tani A."/>
        </authorList>
    </citation>
    <scope>NUCLEOTIDE SEQUENCE</scope>
    <source>
        <strain evidence="1">DSM 19015</strain>
    </source>
</reference>
<evidence type="ECO:0000313" key="2">
    <source>
        <dbReference type="Proteomes" id="UP001055125"/>
    </source>
</evidence>
<dbReference type="Proteomes" id="UP001055125">
    <property type="component" value="Unassembled WGS sequence"/>
</dbReference>
<accession>A0ABQ4RWK6</accession>
<evidence type="ECO:0008006" key="3">
    <source>
        <dbReference type="Google" id="ProtNLM"/>
    </source>
</evidence>
<dbReference type="InterPro" id="IPR012334">
    <property type="entry name" value="Pectin_lyas_fold"/>
</dbReference>